<protein>
    <submittedName>
        <fullName evidence="2">Uncharacterized protein</fullName>
    </submittedName>
</protein>
<sequence>MLTTVTRAVLAAAVGLTLAAAAAPASAQEADPTDVPQPSVVIRAISVCDGGKSGVEVILDDAQDPYTVVLTGSDLPPQETVFDEEHQVHKTRFAPVPVGDYVVEVKGAEQASDGAPVRVKACSDLTPTKYSLSVEVECRGGWGVATFVVSNPDTDEVRTYSLSITTPEDYLVELGPGMFLRITENLFDDGTHQAVLSGDALAEPIVEVFTVKCASDNQPSLFTRARCDDKEDLNSAAVVHVDITNPNRGAVDYLVTAGDVSREVTVPGASRETVDLGPFPGGEYPVTVIGSDGTETPTHVVVDHCEDVKPDGDGLQIAVRCAAGSPW</sequence>
<feature type="chain" id="PRO_5045654174" evidence="1">
    <location>
        <begin position="28"/>
        <end position="327"/>
    </location>
</feature>
<proteinExistence type="predicted"/>
<comment type="caution">
    <text evidence="2">The sequence shown here is derived from an EMBL/GenBank/DDBJ whole genome shotgun (WGS) entry which is preliminary data.</text>
</comment>
<organism evidence="2 3">
    <name type="scientific">Actinokineospora soli</name>
    <dbReference type="NCBI Taxonomy" id="1048753"/>
    <lineage>
        <taxon>Bacteria</taxon>
        <taxon>Bacillati</taxon>
        <taxon>Actinomycetota</taxon>
        <taxon>Actinomycetes</taxon>
        <taxon>Pseudonocardiales</taxon>
        <taxon>Pseudonocardiaceae</taxon>
        <taxon>Actinokineospora</taxon>
    </lineage>
</organism>
<dbReference type="PROSITE" id="PS50194">
    <property type="entry name" value="FILAMIN_REPEAT"/>
    <property type="match status" value="1"/>
</dbReference>
<gene>
    <name evidence="2" type="ORF">ACFQV2_05435</name>
</gene>
<keyword evidence="1" id="KW-0732">Signal</keyword>
<keyword evidence="3" id="KW-1185">Reference proteome</keyword>
<dbReference type="Proteomes" id="UP001596512">
    <property type="component" value="Unassembled WGS sequence"/>
</dbReference>
<evidence type="ECO:0000313" key="2">
    <source>
        <dbReference type="EMBL" id="MFC7613144.1"/>
    </source>
</evidence>
<evidence type="ECO:0000256" key="1">
    <source>
        <dbReference type="SAM" id="SignalP"/>
    </source>
</evidence>
<dbReference type="InterPro" id="IPR017868">
    <property type="entry name" value="Filamin/ABP280_repeat-like"/>
</dbReference>
<feature type="signal peptide" evidence="1">
    <location>
        <begin position="1"/>
        <end position="27"/>
    </location>
</feature>
<evidence type="ECO:0000313" key="3">
    <source>
        <dbReference type="Proteomes" id="UP001596512"/>
    </source>
</evidence>
<name>A0ABW2TIA8_9PSEU</name>
<reference evidence="3" key="1">
    <citation type="journal article" date="2019" name="Int. J. Syst. Evol. Microbiol.">
        <title>The Global Catalogue of Microorganisms (GCM) 10K type strain sequencing project: providing services to taxonomists for standard genome sequencing and annotation.</title>
        <authorList>
            <consortium name="The Broad Institute Genomics Platform"/>
            <consortium name="The Broad Institute Genome Sequencing Center for Infectious Disease"/>
            <person name="Wu L."/>
            <person name="Ma J."/>
        </authorList>
    </citation>
    <scope>NUCLEOTIDE SEQUENCE [LARGE SCALE GENOMIC DNA]</scope>
    <source>
        <strain evidence="3">JCM 17695</strain>
    </source>
</reference>
<accession>A0ABW2TIA8</accession>
<dbReference type="EMBL" id="JBHTEY010000004">
    <property type="protein sequence ID" value="MFC7613144.1"/>
    <property type="molecule type" value="Genomic_DNA"/>
</dbReference>